<feature type="compositionally biased region" description="Basic and acidic residues" evidence="1">
    <location>
        <begin position="113"/>
        <end position="123"/>
    </location>
</feature>
<sequence>GDPRSARDARRRRGRSQGRPGRHRRVQVGLPRRGEAGLQGRARPDRGHRAPDLGAQGRARVDARVPAEGLRDLPAQADAPVGRRARRDRLREHLLLPEAVRPERALLGRRAGGHQEHVREARHPGGGAQVPGGRRRPVRVRGGLPLAPEGPGGEGRDLPRHRRGAPAAPRALPRVLGDRHPGQRQQVRGPELGRLVRRLLHLRPAGRQGRAAAAGLLPDQRPEHGPVRADADHRRRGRLRALRRGLHRADVLERLAALGRRRDHRQEGRPLPLHDHPELVEQRLQPGHEARRGARGRDHGVGRRQPRLQADDEVPGRHPEGRARPRRGALDRLRRRGAA</sequence>
<protein>
    <submittedName>
        <fullName evidence="2">Iron-sulfur cluster assembly protein SufB</fullName>
    </submittedName>
</protein>
<feature type="compositionally biased region" description="Basic and acidic residues" evidence="1">
    <location>
        <begin position="264"/>
        <end position="301"/>
    </location>
</feature>
<feature type="compositionally biased region" description="Basic and acidic residues" evidence="1">
    <location>
        <begin position="59"/>
        <end position="71"/>
    </location>
</feature>
<feature type="compositionally biased region" description="Low complexity" evidence="1">
    <location>
        <begin position="206"/>
        <end position="218"/>
    </location>
</feature>
<evidence type="ECO:0000256" key="1">
    <source>
        <dbReference type="SAM" id="MobiDB-lite"/>
    </source>
</evidence>
<proteinExistence type="predicted"/>
<feature type="non-terminal residue" evidence="2">
    <location>
        <position position="339"/>
    </location>
</feature>
<dbReference type="AlphaFoldDB" id="A0A6J4UCV9"/>
<dbReference type="EMBL" id="CADCWC010000331">
    <property type="protein sequence ID" value="CAA9544988.1"/>
    <property type="molecule type" value="Genomic_DNA"/>
</dbReference>
<accession>A0A6J4UCV9</accession>
<feature type="compositionally biased region" description="Basic and acidic residues" evidence="1">
    <location>
        <begin position="42"/>
        <end position="51"/>
    </location>
</feature>
<evidence type="ECO:0000313" key="2">
    <source>
        <dbReference type="EMBL" id="CAA9544988.1"/>
    </source>
</evidence>
<organism evidence="2">
    <name type="scientific">uncultured Thermoleophilia bacterium</name>
    <dbReference type="NCBI Taxonomy" id="1497501"/>
    <lineage>
        <taxon>Bacteria</taxon>
        <taxon>Bacillati</taxon>
        <taxon>Actinomycetota</taxon>
        <taxon>Thermoleophilia</taxon>
        <taxon>environmental samples</taxon>
    </lineage>
</organism>
<feature type="region of interest" description="Disordered" evidence="1">
    <location>
        <begin position="261"/>
        <end position="339"/>
    </location>
</feature>
<feature type="region of interest" description="Disordered" evidence="1">
    <location>
        <begin position="1"/>
        <end position="84"/>
    </location>
</feature>
<feature type="compositionally biased region" description="Basic residues" evidence="1">
    <location>
        <begin position="9"/>
        <end position="26"/>
    </location>
</feature>
<feature type="region of interest" description="Disordered" evidence="1">
    <location>
        <begin position="105"/>
        <end position="186"/>
    </location>
</feature>
<reference evidence="2" key="1">
    <citation type="submission" date="2020-02" db="EMBL/GenBank/DDBJ databases">
        <authorList>
            <person name="Meier V. D."/>
        </authorList>
    </citation>
    <scope>NUCLEOTIDE SEQUENCE</scope>
    <source>
        <strain evidence="2">AVDCRST_MAG79</strain>
    </source>
</reference>
<gene>
    <name evidence="2" type="ORF">AVDCRST_MAG79-2206</name>
</gene>
<feature type="region of interest" description="Disordered" evidence="1">
    <location>
        <begin position="206"/>
        <end position="235"/>
    </location>
</feature>
<feature type="non-terminal residue" evidence="2">
    <location>
        <position position="1"/>
    </location>
</feature>
<name>A0A6J4UCV9_9ACTN</name>
<feature type="compositionally biased region" description="Low complexity" evidence="1">
    <location>
        <begin position="165"/>
        <end position="174"/>
    </location>
</feature>
<feature type="compositionally biased region" description="Basic and acidic residues" evidence="1">
    <location>
        <begin position="220"/>
        <end position="233"/>
    </location>
</feature>
<feature type="compositionally biased region" description="Low complexity" evidence="1">
    <location>
        <begin position="140"/>
        <end position="149"/>
    </location>
</feature>
<feature type="compositionally biased region" description="Basic and acidic residues" evidence="1">
    <location>
        <begin position="314"/>
        <end position="332"/>
    </location>
</feature>